<dbReference type="Pfam" id="PF00535">
    <property type="entry name" value="Glycos_transf_2"/>
    <property type="match status" value="1"/>
</dbReference>
<dbReference type="Proteomes" id="UP000281726">
    <property type="component" value="Unassembled WGS sequence"/>
</dbReference>
<keyword evidence="2" id="KW-0808">Transferase</keyword>
<evidence type="ECO:0000313" key="3">
    <source>
        <dbReference type="Proteomes" id="UP000281726"/>
    </source>
</evidence>
<dbReference type="EMBL" id="RBAK01000002">
    <property type="protein sequence ID" value="RKN49509.1"/>
    <property type="molecule type" value="Genomic_DNA"/>
</dbReference>
<dbReference type="OrthoDB" id="3177103at2"/>
<dbReference type="InterPro" id="IPR001173">
    <property type="entry name" value="Glyco_trans_2-like"/>
</dbReference>
<organism evidence="2 3">
    <name type="scientific">Micromonospora endolithica</name>
    <dbReference type="NCBI Taxonomy" id="230091"/>
    <lineage>
        <taxon>Bacteria</taxon>
        <taxon>Bacillati</taxon>
        <taxon>Actinomycetota</taxon>
        <taxon>Actinomycetes</taxon>
        <taxon>Micromonosporales</taxon>
        <taxon>Micromonosporaceae</taxon>
        <taxon>Micromonospora</taxon>
    </lineage>
</organism>
<proteinExistence type="predicted"/>
<dbReference type="InterPro" id="IPR029044">
    <property type="entry name" value="Nucleotide-diphossugar_trans"/>
</dbReference>
<dbReference type="GO" id="GO:0016740">
    <property type="term" value="F:transferase activity"/>
    <property type="evidence" value="ECO:0007669"/>
    <property type="project" value="UniProtKB-KW"/>
</dbReference>
<dbReference type="Gene3D" id="3.90.550.10">
    <property type="entry name" value="Spore Coat Polysaccharide Biosynthesis Protein SpsA, Chain A"/>
    <property type="match status" value="1"/>
</dbReference>
<gene>
    <name evidence="2" type="ORF">D7223_08515</name>
</gene>
<accession>A0A3A9ZMV0</accession>
<sequence>MNGQPLWTPYSVPGEQPRSAYRESTFNVDGPTVPAMPTVPATPTSRTDAPTMPSVPAVARVNPAISVCIAVRDRPELLVKSIRSVVAGAFHNFEVVVVDDGSHTPAREALAESGLLADARIRVVRQEPAGISVARNTALRTARGKYITVLDSDDELARDGLERINEFLVRTGASWVYTDYEESTGDTSRVISLPAYPDPRRMLWSVLMRPRLPFKHSGMSIDRDLLLELGGYDEQMPIKVDVELVLRALSRGVHLQRLPHPVVRFHRHEGNISRRRLAGLSAWAKMIRTYTPPRRPGLALGLLTVRAASEIGKWLVTAAGR</sequence>
<feature type="domain" description="Glycosyltransferase 2-like" evidence="1">
    <location>
        <begin position="66"/>
        <end position="189"/>
    </location>
</feature>
<keyword evidence="3" id="KW-1185">Reference proteome</keyword>
<evidence type="ECO:0000259" key="1">
    <source>
        <dbReference type="Pfam" id="PF00535"/>
    </source>
</evidence>
<dbReference type="PANTHER" id="PTHR43685">
    <property type="entry name" value="GLYCOSYLTRANSFERASE"/>
    <property type="match status" value="1"/>
</dbReference>
<name>A0A3A9ZMV0_9ACTN</name>
<dbReference type="SUPFAM" id="SSF53448">
    <property type="entry name" value="Nucleotide-diphospho-sugar transferases"/>
    <property type="match status" value="1"/>
</dbReference>
<protein>
    <submittedName>
        <fullName evidence="2">Glycosyltransferase</fullName>
    </submittedName>
</protein>
<dbReference type="AlphaFoldDB" id="A0A3A9ZMV0"/>
<evidence type="ECO:0000313" key="2">
    <source>
        <dbReference type="EMBL" id="RKN49509.1"/>
    </source>
</evidence>
<dbReference type="PANTHER" id="PTHR43685:SF2">
    <property type="entry name" value="GLYCOSYLTRANSFERASE 2-LIKE DOMAIN-CONTAINING PROTEIN"/>
    <property type="match status" value="1"/>
</dbReference>
<dbReference type="InterPro" id="IPR050834">
    <property type="entry name" value="Glycosyltransf_2"/>
</dbReference>
<comment type="caution">
    <text evidence="2">The sequence shown here is derived from an EMBL/GenBank/DDBJ whole genome shotgun (WGS) entry which is preliminary data.</text>
</comment>
<reference evidence="2 3" key="1">
    <citation type="journal article" date="2004" name="Syst. Appl. Microbiol.">
        <title>Cryptoendolithic actinomycetes from antarctic sandstone rock samples: Micromonospora endolithica sp. nov. and two isolates related to Micromonospora coerulea Jensen 1932.</title>
        <authorList>
            <person name="Hirsch P."/>
            <person name="Mevs U."/>
            <person name="Kroppenstedt R.M."/>
            <person name="Schumann P."/>
            <person name="Stackebrandt E."/>
        </authorList>
    </citation>
    <scope>NUCLEOTIDE SEQUENCE [LARGE SCALE GENOMIC DNA]</scope>
    <source>
        <strain evidence="2 3">JCM 12677</strain>
    </source>
</reference>